<dbReference type="Proteomes" id="UP000654075">
    <property type="component" value="Unassembled WGS sequence"/>
</dbReference>
<comment type="caution">
    <text evidence="1">The sequence shown here is derived from an EMBL/GenBank/DDBJ whole genome shotgun (WGS) entry which is preliminary data.</text>
</comment>
<accession>A0A813GZ69</accession>
<sequence length="155" mass="17194">MVDANGKQVPVENWANEYSLGHANFGRDTTDVDTSVQDRMDAIELPEDVDRAWAHGGILPGELHQAWQDSCSAFTLLPGRCPPNFPGRCFSLPSWGPYQQAYFAVLCIRRLGPCIYYIARIISASDTRLPLRHLQRGVVLLPWSASSRCGCATES</sequence>
<reference evidence="1" key="1">
    <citation type="submission" date="2021-02" db="EMBL/GenBank/DDBJ databases">
        <authorList>
            <person name="Dougan E. K."/>
            <person name="Rhodes N."/>
            <person name="Thang M."/>
            <person name="Chan C."/>
        </authorList>
    </citation>
    <scope>NUCLEOTIDE SEQUENCE</scope>
</reference>
<evidence type="ECO:0000313" key="1">
    <source>
        <dbReference type="EMBL" id="CAE8630622.1"/>
    </source>
</evidence>
<dbReference type="OrthoDB" id="10343281at2759"/>
<name>A0A813GZ69_POLGL</name>
<proteinExistence type="predicted"/>
<keyword evidence="2" id="KW-1185">Reference proteome</keyword>
<organism evidence="1 2">
    <name type="scientific">Polarella glacialis</name>
    <name type="common">Dinoflagellate</name>
    <dbReference type="NCBI Taxonomy" id="89957"/>
    <lineage>
        <taxon>Eukaryota</taxon>
        <taxon>Sar</taxon>
        <taxon>Alveolata</taxon>
        <taxon>Dinophyceae</taxon>
        <taxon>Suessiales</taxon>
        <taxon>Suessiaceae</taxon>
        <taxon>Polarella</taxon>
    </lineage>
</organism>
<protein>
    <submittedName>
        <fullName evidence="1">Uncharacterized protein</fullName>
    </submittedName>
</protein>
<dbReference type="AlphaFoldDB" id="A0A813GZ69"/>
<gene>
    <name evidence="1" type="ORF">PGLA1383_LOCUS46881</name>
</gene>
<dbReference type="EMBL" id="CAJNNV010029920">
    <property type="protein sequence ID" value="CAE8630622.1"/>
    <property type="molecule type" value="Genomic_DNA"/>
</dbReference>
<evidence type="ECO:0000313" key="2">
    <source>
        <dbReference type="Proteomes" id="UP000654075"/>
    </source>
</evidence>